<gene>
    <name evidence="20" type="ORF">MAR_010813</name>
</gene>
<dbReference type="Gene3D" id="1.10.540.10">
    <property type="entry name" value="Acyl-CoA dehydrogenase/oxidase, N-terminal domain"/>
    <property type="match status" value="1"/>
</dbReference>
<dbReference type="Gene3D" id="2.40.110.10">
    <property type="entry name" value="Butyryl-CoA Dehydrogenase, subunit A, domain 2"/>
    <property type="match status" value="1"/>
</dbReference>
<dbReference type="PANTHER" id="PTHR43884">
    <property type="entry name" value="ACYL-COA DEHYDROGENASE"/>
    <property type="match status" value="1"/>
</dbReference>
<dbReference type="SUPFAM" id="SSF56645">
    <property type="entry name" value="Acyl-CoA dehydrogenase NM domain-like"/>
    <property type="match status" value="1"/>
</dbReference>
<keyword evidence="4" id="KW-0597">Phosphoprotein</keyword>
<evidence type="ECO:0000256" key="12">
    <source>
        <dbReference type="ARBA" id="ARBA00049140"/>
    </source>
</evidence>
<dbReference type="Gene3D" id="1.20.140.10">
    <property type="entry name" value="Butyryl-CoA Dehydrogenase, subunit A, domain 3"/>
    <property type="match status" value="2"/>
</dbReference>
<evidence type="ECO:0000256" key="4">
    <source>
        <dbReference type="ARBA" id="ARBA00022553"/>
    </source>
</evidence>
<evidence type="ECO:0000256" key="7">
    <source>
        <dbReference type="ARBA" id="ARBA00022827"/>
    </source>
</evidence>
<feature type="domain" description="Acyl-CoA oxidase/dehydrogenase middle" evidence="17">
    <location>
        <begin position="215"/>
        <end position="315"/>
    </location>
</feature>
<evidence type="ECO:0000256" key="13">
    <source>
        <dbReference type="ARBA" id="ARBA00049224"/>
    </source>
</evidence>
<keyword evidence="10" id="KW-0496">Mitochondrion</keyword>
<dbReference type="SUPFAM" id="SSF47203">
    <property type="entry name" value="Acyl-CoA dehydrogenase C-terminal domain-like"/>
    <property type="match status" value="2"/>
</dbReference>
<feature type="domain" description="ACAD9/ACADV-like C-terminal" evidence="19">
    <location>
        <begin position="476"/>
        <end position="594"/>
    </location>
</feature>
<dbReference type="Pfam" id="PF02770">
    <property type="entry name" value="Acyl-CoA_dh_M"/>
    <property type="match status" value="1"/>
</dbReference>
<dbReference type="PROSITE" id="PS00072">
    <property type="entry name" value="ACYL_COA_DH_1"/>
    <property type="match status" value="1"/>
</dbReference>
<keyword evidence="9 14" id="KW-0560">Oxidoreductase</keyword>
<protein>
    <submittedName>
        <fullName evidence="20">ACAD9-like protein</fullName>
    </submittedName>
</protein>
<dbReference type="InterPro" id="IPR009100">
    <property type="entry name" value="AcylCoA_DH/oxidase_NM_dom_sf"/>
</dbReference>
<evidence type="ECO:0000256" key="8">
    <source>
        <dbReference type="ARBA" id="ARBA00022946"/>
    </source>
</evidence>
<keyword evidence="6" id="KW-0999">Mitochondrion inner membrane</keyword>
<feature type="domain" description="Acyl-CoA dehydrogenase/oxidase C-terminal" evidence="16">
    <location>
        <begin position="367"/>
        <end position="420"/>
    </location>
</feature>
<dbReference type="InterPro" id="IPR006091">
    <property type="entry name" value="Acyl-CoA_Oxase/DH_mid-dom"/>
</dbReference>
<dbReference type="Pfam" id="PF00441">
    <property type="entry name" value="Acyl-CoA_dh_1"/>
    <property type="match status" value="1"/>
</dbReference>
<dbReference type="InterPro" id="IPR013786">
    <property type="entry name" value="AcylCoA_DH/ox_N"/>
</dbReference>
<dbReference type="EMBL" id="CP111025">
    <property type="protein sequence ID" value="WAR25109.1"/>
    <property type="molecule type" value="Genomic_DNA"/>
</dbReference>
<dbReference type="InterPro" id="IPR046373">
    <property type="entry name" value="Acyl-CoA_Oxase/DH_mid-dom_sf"/>
</dbReference>
<sequence>MLKHSIKISKLNNLKTFIKLGILPETKHTYRNALWCRMCSKSVRESSESSSTVQDARGHDVERSQKNSTKRLKNVPFVKELFVGRFDKEMLHYPELDSSEDVDHLNELIAPVEKFFTEAVDSQKIDREGKIPEELIRQLGDLGLFGQQIPHEYGGLELDSTGYARMAEVTALDAAVAVTFAGHQAIGLKGLLIAGTPEQKQQYLPKLATGEHIAAFCLTEPTSGSDAASIQTRATLSEDGRTFYLNGGKIWITNGGIADVFTVFAKTVVTDENGKTEDKVTAFFVERAFGGVTSGQPEDKLGIRGSNTCEVHFDNTPVPVENVIGEVGGGFKIAMNILNGGEICRDGSDSIRDGEYGLLDIPESRHVFSSEGCWNCASESLQVLGGLGYMKTYPYERYLRDARILMIFEGTNEILRLFIALNCLKYAGKELKEYQKLLRNPLNNPKVAIQFVMKMMGERRGKTPKLTMRLYENVHPTLKPQADELETGTIYLERAVLKLLRQYGNGIIDEQMQLKRLADMAIDLYALTACIGRTSRSLSLGLKNNEHERNLTKLFCIQASHRISNNFRNIMMGDQLNGDDLRRDVAEDIFKHHGWAASHPLDMS</sequence>
<comment type="catalytic activity">
    <reaction evidence="12">
        <text>eicosanoyl-CoA + oxidized [electron-transfer flavoprotein] + H(+) = (2E)-eicosenoyl-CoA + reduced [electron-transfer flavoprotein]</text>
        <dbReference type="Rhea" id="RHEA:47236"/>
        <dbReference type="Rhea" id="RHEA-COMP:10685"/>
        <dbReference type="Rhea" id="RHEA-COMP:10686"/>
        <dbReference type="ChEBI" id="CHEBI:15378"/>
        <dbReference type="ChEBI" id="CHEBI:57380"/>
        <dbReference type="ChEBI" id="CHEBI:57692"/>
        <dbReference type="ChEBI" id="CHEBI:58307"/>
        <dbReference type="ChEBI" id="CHEBI:74691"/>
    </reaction>
    <physiologicalReaction direction="left-to-right" evidence="12">
        <dbReference type="Rhea" id="RHEA:47237"/>
    </physiologicalReaction>
</comment>
<dbReference type="InterPro" id="IPR006089">
    <property type="entry name" value="Acyl-CoA_DH_CS"/>
</dbReference>
<evidence type="ECO:0000256" key="3">
    <source>
        <dbReference type="ARBA" id="ARBA00009347"/>
    </source>
</evidence>
<evidence type="ECO:0000256" key="15">
    <source>
        <dbReference type="SAM" id="MobiDB-lite"/>
    </source>
</evidence>
<name>A0ABY7FV06_MYAAR</name>
<evidence type="ECO:0000256" key="5">
    <source>
        <dbReference type="ARBA" id="ARBA00022630"/>
    </source>
</evidence>
<feature type="compositionally biased region" description="Basic and acidic residues" evidence="15">
    <location>
        <begin position="56"/>
        <end position="65"/>
    </location>
</feature>
<evidence type="ECO:0000256" key="10">
    <source>
        <dbReference type="ARBA" id="ARBA00023128"/>
    </source>
</evidence>
<dbReference type="Proteomes" id="UP001164746">
    <property type="component" value="Chromosome 14"/>
</dbReference>
<keyword evidence="7 14" id="KW-0274">FAD</keyword>
<evidence type="ECO:0000313" key="20">
    <source>
        <dbReference type="EMBL" id="WAR25109.1"/>
    </source>
</evidence>
<evidence type="ECO:0000256" key="1">
    <source>
        <dbReference type="ARBA" id="ARBA00001974"/>
    </source>
</evidence>
<keyword evidence="5 14" id="KW-0285">Flavoprotein</keyword>
<comment type="similarity">
    <text evidence="3 14">Belongs to the acyl-CoA dehydrogenase family.</text>
</comment>
<dbReference type="InterPro" id="IPR037069">
    <property type="entry name" value="AcylCoA_DH/ox_N_sf"/>
</dbReference>
<keyword evidence="21" id="KW-1185">Reference proteome</keyword>
<dbReference type="InterPro" id="IPR049448">
    <property type="entry name" value="ACAD9/ACADV-like_C"/>
</dbReference>
<evidence type="ECO:0000256" key="11">
    <source>
        <dbReference type="ARBA" id="ARBA00023136"/>
    </source>
</evidence>
<dbReference type="Pfam" id="PF02771">
    <property type="entry name" value="Acyl-CoA_dh_N"/>
    <property type="match status" value="1"/>
</dbReference>
<feature type="domain" description="Acyl-CoA dehydrogenase/oxidase N-terminal" evidence="18">
    <location>
        <begin position="107"/>
        <end position="211"/>
    </location>
</feature>
<dbReference type="InterPro" id="IPR009075">
    <property type="entry name" value="AcylCo_DH/oxidase_C"/>
</dbReference>
<evidence type="ECO:0000259" key="18">
    <source>
        <dbReference type="Pfam" id="PF02771"/>
    </source>
</evidence>
<keyword evidence="11" id="KW-0472">Membrane</keyword>
<accession>A0ABY7FV06</accession>
<dbReference type="InterPro" id="IPR036250">
    <property type="entry name" value="AcylCo_DH-like_C"/>
</dbReference>
<feature type="region of interest" description="Disordered" evidence="15">
    <location>
        <begin position="47"/>
        <end position="68"/>
    </location>
</feature>
<evidence type="ECO:0000256" key="14">
    <source>
        <dbReference type="RuleBase" id="RU362125"/>
    </source>
</evidence>
<evidence type="ECO:0000259" key="19">
    <source>
        <dbReference type="Pfam" id="PF21343"/>
    </source>
</evidence>
<comment type="catalytic activity">
    <reaction evidence="13">
        <text>octadecanoyl-CoA + oxidized [electron-transfer flavoprotein] + H(+) = (2E)-octadecenoyl-CoA + reduced [electron-transfer flavoprotein]</text>
        <dbReference type="Rhea" id="RHEA:47240"/>
        <dbReference type="Rhea" id="RHEA-COMP:10685"/>
        <dbReference type="Rhea" id="RHEA-COMP:10686"/>
        <dbReference type="ChEBI" id="CHEBI:15378"/>
        <dbReference type="ChEBI" id="CHEBI:57394"/>
        <dbReference type="ChEBI" id="CHEBI:57692"/>
        <dbReference type="ChEBI" id="CHEBI:58307"/>
        <dbReference type="ChEBI" id="CHEBI:71412"/>
    </reaction>
    <physiologicalReaction direction="left-to-right" evidence="13">
        <dbReference type="Rhea" id="RHEA:47241"/>
    </physiologicalReaction>
</comment>
<reference evidence="20" key="1">
    <citation type="submission" date="2022-11" db="EMBL/GenBank/DDBJ databases">
        <title>Centuries of genome instability and evolution in soft-shell clam transmissible cancer (bioRxiv).</title>
        <authorList>
            <person name="Hart S.F.M."/>
            <person name="Yonemitsu M.A."/>
            <person name="Giersch R.M."/>
            <person name="Beal B.F."/>
            <person name="Arriagada G."/>
            <person name="Davis B.W."/>
            <person name="Ostrander E.A."/>
            <person name="Goff S.P."/>
            <person name="Metzger M.J."/>
        </authorList>
    </citation>
    <scope>NUCLEOTIDE SEQUENCE</scope>
    <source>
        <strain evidence="20">MELC-2E11</strain>
        <tissue evidence="20">Siphon/mantle</tissue>
    </source>
</reference>
<keyword evidence="8" id="KW-0809">Transit peptide</keyword>
<comment type="cofactor">
    <cofactor evidence="1 14">
        <name>FAD</name>
        <dbReference type="ChEBI" id="CHEBI:57692"/>
    </cofactor>
</comment>
<evidence type="ECO:0000313" key="21">
    <source>
        <dbReference type="Proteomes" id="UP001164746"/>
    </source>
</evidence>
<evidence type="ECO:0000259" key="16">
    <source>
        <dbReference type="Pfam" id="PF00441"/>
    </source>
</evidence>
<comment type="subcellular location">
    <subcellularLocation>
        <location evidence="2">Mitochondrion inner membrane</location>
        <topology evidence="2">Peripheral membrane protein</topology>
    </subcellularLocation>
</comment>
<evidence type="ECO:0000259" key="17">
    <source>
        <dbReference type="Pfam" id="PF02770"/>
    </source>
</evidence>
<dbReference type="PANTHER" id="PTHR43884:SF9">
    <property type="entry name" value="COMPLEX I ASSEMBLY FACTOR ACAD9, MITOCHONDRIAL"/>
    <property type="match status" value="1"/>
</dbReference>
<proteinExistence type="inferred from homology"/>
<organism evidence="20 21">
    <name type="scientific">Mya arenaria</name>
    <name type="common">Soft-shell clam</name>
    <dbReference type="NCBI Taxonomy" id="6604"/>
    <lineage>
        <taxon>Eukaryota</taxon>
        <taxon>Metazoa</taxon>
        <taxon>Spiralia</taxon>
        <taxon>Lophotrochozoa</taxon>
        <taxon>Mollusca</taxon>
        <taxon>Bivalvia</taxon>
        <taxon>Autobranchia</taxon>
        <taxon>Heteroconchia</taxon>
        <taxon>Euheterodonta</taxon>
        <taxon>Imparidentia</taxon>
        <taxon>Neoheterodontei</taxon>
        <taxon>Myida</taxon>
        <taxon>Myoidea</taxon>
        <taxon>Myidae</taxon>
        <taxon>Mya</taxon>
    </lineage>
</organism>
<evidence type="ECO:0000256" key="6">
    <source>
        <dbReference type="ARBA" id="ARBA00022792"/>
    </source>
</evidence>
<evidence type="ECO:0000256" key="9">
    <source>
        <dbReference type="ARBA" id="ARBA00023002"/>
    </source>
</evidence>
<evidence type="ECO:0000256" key="2">
    <source>
        <dbReference type="ARBA" id="ARBA00004637"/>
    </source>
</evidence>
<dbReference type="Pfam" id="PF21343">
    <property type="entry name" value="ACAD9-ACADV_C"/>
    <property type="match status" value="1"/>
</dbReference>